<dbReference type="SFLD" id="SFLDG01129">
    <property type="entry name" value="C1.5:_HAD__Beta-PGM__Phosphata"/>
    <property type="match status" value="1"/>
</dbReference>
<evidence type="ECO:0000256" key="1">
    <source>
        <dbReference type="ARBA" id="ARBA00022801"/>
    </source>
</evidence>
<dbReference type="PANTHER" id="PTHR43316:SF8">
    <property type="entry name" value="HAD FAMILY HYDROLASE"/>
    <property type="match status" value="1"/>
</dbReference>
<keyword evidence="1" id="KW-0378">Hydrolase</keyword>
<evidence type="ECO:0000313" key="2">
    <source>
        <dbReference type="EMBL" id="BBH19926.1"/>
    </source>
</evidence>
<dbReference type="GO" id="GO:0016787">
    <property type="term" value="F:hydrolase activity"/>
    <property type="evidence" value="ECO:0007669"/>
    <property type="project" value="UniProtKB-KW"/>
</dbReference>
<reference evidence="2 3" key="1">
    <citation type="submission" date="2018-11" db="EMBL/GenBank/DDBJ databases">
        <title>Complete genome sequence of Paenibacillus baekrokdamisoli strain KCTC 33723.</title>
        <authorList>
            <person name="Kang S.W."/>
            <person name="Lee K.C."/>
            <person name="Kim K.K."/>
            <person name="Kim J.S."/>
            <person name="Kim D.S."/>
            <person name="Ko S.H."/>
            <person name="Yang S.H."/>
            <person name="Lee J.S."/>
        </authorList>
    </citation>
    <scope>NUCLEOTIDE SEQUENCE [LARGE SCALE GENOMIC DNA]</scope>
    <source>
        <strain evidence="2 3">KCTC 33723</strain>
    </source>
</reference>
<dbReference type="AlphaFoldDB" id="A0A3G9INM9"/>
<dbReference type="KEGG" id="pbk:Back11_12710"/>
<dbReference type="InterPro" id="IPR036412">
    <property type="entry name" value="HAD-like_sf"/>
</dbReference>
<dbReference type="OrthoDB" id="6101375at2"/>
<dbReference type="SFLD" id="SFLDS00003">
    <property type="entry name" value="Haloacid_Dehalogenase"/>
    <property type="match status" value="1"/>
</dbReference>
<dbReference type="InterPro" id="IPR051540">
    <property type="entry name" value="S-2-haloacid_dehalogenase"/>
</dbReference>
<sequence>MNQRILFDLDDTLIYCNKYFTLVIDQFTELMSDWFIGHNISVEMIRDKQTEIDIAGVHVVGFQSDHFPQSFIDTYRYFSDLVDRAISVVEEDLLWKLGRSVYEHEVEPYPFMEETLDRLATSGHELHLYTGGELLIQQRKIDQMQLERYFESRIYVRSHKNIEAMETILREGGFDRNATWMIGNSLRTDVIPALTSGIHAIHLKTESEWIYNIVGIDVEPKGAFLTLDQLSDVPGSIENYILQRQSSLH</sequence>
<organism evidence="2 3">
    <name type="scientific">Paenibacillus baekrokdamisoli</name>
    <dbReference type="NCBI Taxonomy" id="1712516"/>
    <lineage>
        <taxon>Bacteria</taxon>
        <taxon>Bacillati</taxon>
        <taxon>Bacillota</taxon>
        <taxon>Bacilli</taxon>
        <taxon>Bacillales</taxon>
        <taxon>Paenibacillaceae</taxon>
        <taxon>Paenibacillus</taxon>
    </lineage>
</organism>
<dbReference type="InterPro" id="IPR023214">
    <property type="entry name" value="HAD_sf"/>
</dbReference>
<name>A0A3G9INM9_9BACL</name>
<dbReference type="SUPFAM" id="SSF56784">
    <property type="entry name" value="HAD-like"/>
    <property type="match status" value="1"/>
</dbReference>
<dbReference type="Gene3D" id="1.10.150.240">
    <property type="entry name" value="Putative phosphatase, domain 2"/>
    <property type="match status" value="1"/>
</dbReference>
<dbReference type="Gene3D" id="3.40.50.1000">
    <property type="entry name" value="HAD superfamily/HAD-like"/>
    <property type="match status" value="1"/>
</dbReference>
<dbReference type="Proteomes" id="UP000275368">
    <property type="component" value="Chromosome"/>
</dbReference>
<gene>
    <name evidence="2" type="ORF">Back11_12710</name>
</gene>
<dbReference type="RefSeq" id="WP_125654621.1">
    <property type="nucleotide sequence ID" value="NZ_AP019308.1"/>
</dbReference>
<protein>
    <submittedName>
        <fullName evidence="2">Haloacid dehalogenase</fullName>
    </submittedName>
</protein>
<dbReference type="InterPro" id="IPR023198">
    <property type="entry name" value="PGP-like_dom2"/>
</dbReference>
<proteinExistence type="predicted"/>
<keyword evidence="3" id="KW-1185">Reference proteome</keyword>
<dbReference type="EMBL" id="AP019308">
    <property type="protein sequence ID" value="BBH19926.1"/>
    <property type="molecule type" value="Genomic_DNA"/>
</dbReference>
<evidence type="ECO:0000313" key="3">
    <source>
        <dbReference type="Proteomes" id="UP000275368"/>
    </source>
</evidence>
<dbReference type="PANTHER" id="PTHR43316">
    <property type="entry name" value="HYDROLASE, HALOACID DELAHOGENASE-RELATED"/>
    <property type="match status" value="1"/>
</dbReference>
<accession>A0A3G9INM9</accession>
<dbReference type="Pfam" id="PF00702">
    <property type="entry name" value="Hydrolase"/>
    <property type="match status" value="1"/>
</dbReference>